<keyword evidence="5" id="KW-1185">Reference proteome</keyword>
<evidence type="ECO:0000313" key="5">
    <source>
        <dbReference type="Proteomes" id="UP001233535"/>
    </source>
</evidence>
<accession>A0ABU1CBF7</accession>
<dbReference type="GO" id="GO:0016787">
    <property type="term" value="F:hydrolase activity"/>
    <property type="evidence" value="ECO:0007669"/>
    <property type="project" value="UniProtKB-KW"/>
</dbReference>
<protein>
    <submittedName>
        <fullName evidence="4">Polysaccharide deacetylase family protein</fullName>
        <ecNumber evidence="4">3.-.-.-</ecNumber>
    </submittedName>
</protein>
<dbReference type="EMBL" id="JARUHG010000001">
    <property type="protein sequence ID" value="MDR0182524.1"/>
    <property type="molecule type" value="Genomic_DNA"/>
</dbReference>
<dbReference type="SUPFAM" id="SSF88713">
    <property type="entry name" value="Glycoside hydrolase/deacetylase"/>
    <property type="match status" value="1"/>
</dbReference>
<evidence type="ECO:0000256" key="2">
    <source>
        <dbReference type="ARBA" id="ARBA00022729"/>
    </source>
</evidence>
<dbReference type="CDD" id="cd10918">
    <property type="entry name" value="CE4_NodB_like_5s_6s"/>
    <property type="match status" value="1"/>
</dbReference>
<gene>
    <name evidence="4" type="ORF">P8609_05995</name>
</gene>
<evidence type="ECO:0000256" key="1">
    <source>
        <dbReference type="ARBA" id="ARBA00004613"/>
    </source>
</evidence>
<dbReference type="PANTHER" id="PTHR34216">
    <property type="match status" value="1"/>
</dbReference>
<dbReference type="Proteomes" id="UP001233535">
    <property type="component" value="Unassembled WGS sequence"/>
</dbReference>
<dbReference type="InterPro" id="IPR011330">
    <property type="entry name" value="Glyco_hydro/deAcase_b/a-brl"/>
</dbReference>
<proteinExistence type="predicted"/>
<name>A0ABU1CBF7_9GAMM</name>
<feature type="domain" description="NodB homology" evidence="3">
    <location>
        <begin position="70"/>
        <end position="263"/>
    </location>
</feature>
<comment type="caution">
    <text evidence="4">The sequence shown here is derived from an EMBL/GenBank/DDBJ whole genome shotgun (WGS) entry which is preliminary data.</text>
</comment>
<dbReference type="PANTHER" id="PTHR34216:SF3">
    <property type="entry name" value="POLY-BETA-1,6-N-ACETYL-D-GLUCOSAMINE N-DEACETYLASE"/>
    <property type="match status" value="1"/>
</dbReference>
<evidence type="ECO:0000259" key="3">
    <source>
        <dbReference type="PROSITE" id="PS51677"/>
    </source>
</evidence>
<evidence type="ECO:0000313" key="4">
    <source>
        <dbReference type="EMBL" id="MDR0182524.1"/>
    </source>
</evidence>
<dbReference type="Gene3D" id="3.20.20.370">
    <property type="entry name" value="Glycoside hydrolase/deacetylase"/>
    <property type="match status" value="1"/>
</dbReference>
<reference evidence="4 5" key="1">
    <citation type="submission" date="2023-04" db="EMBL/GenBank/DDBJ databases">
        <title>Lysobacter sp. strain UC isolated from soil sample.</title>
        <authorList>
            <person name="Choksket S."/>
            <person name="Harshvardhan F."/>
            <person name="Rana R."/>
            <person name="Patil P.B."/>
            <person name="Korpole S."/>
        </authorList>
    </citation>
    <scope>NUCLEOTIDE SEQUENCE [LARGE SCALE GENOMIC DNA]</scope>
    <source>
        <strain evidence="4 5">UC</strain>
    </source>
</reference>
<dbReference type="PROSITE" id="PS51677">
    <property type="entry name" value="NODB"/>
    <property type="match status" value="1"/>
</dbReference>
<keyword evidence="2" id="KW-0732">Signal</keyword>
<keyword evidence="4" id="KW-0378">Hydrolase</keyword>
<dbReference type="Pfam" id="PF01522">
    <property type="entry name" value="Polysacc_deac_1"/>
    <property type="match status" value="1"/>
</dbReference>
<organism evidence="4 5">
    <name type="scientific">Lysobacter arvi</name>
    <dbReference type="NCBI Taxonomy" id="3038776"/>
    <lineage>
        <taxon>Bacteria</taxon>
        <taxon>Pseudomonadati</taxon>
        <taxon>Pseudomonadota</taxon>
        <taxon>Gammaproteobacteria</taxon>
        <taxon>Lysobacterales</taxon>
        <taxon>Lysobacteraceae</taxon>
        <taxon>Lysobacter</taxon>
    </lineage>
</organism>
<dbReference type="InterPro" id="IPR002509">
    <property type="entry name" value="NODB_dom"/>
</dbReference>
<sequence>MSHHREGAAMRTLPILMYHGLHREASSRGRFDPVYSVHPEMFARQLDWLVLQGHRTPLLDQALSPEGDARDVVITFDDGDVSNVEVAMPLLLERGLRAEFFVTTDFIGQCGMLAPDDIRRLAAHGMGIGSHGRTHAFLSDLDVAELMAELDDSRCRLQAICGRAIDALALPGGRGGERELLAAQRLGYRHLLGSVPGPNRRPRSDAWLQRLPVTRHLSLDDFAALVHWRGLPARWMQARHAALALPKRVLGNGGYQRLRERLL</sequence>
<dbReference type="RefSeq" id="WP_309261656.1">
    <property type="nucleotide sequence ID" value="NZ_JARUHG010000001.1"/>
</dbReference>
<dbReference type="EC" id="3.-.-.-" evidence="4"/>
<dbReference type="InterPro" id="IPR051398">
    <property type="entry name" value="Polysacch_Deacetylase"/>
</dbReference>
<comment type="subcellular location">
    <subcellularLocation>
        <location evidence="1">Secreted</location>
    </subcellularLocation>
</comment>